<dbReference type="Proteomes" id="UP000297385">
    <property type="component" value="Unassembled WGS sequence"/>
</dbReference>
<dbReference type="Gene3D" id="3.30.300.30">
    <property type="match status" value="1"/>
</dbReference>
<dbReference type="SUPFAM" id="SSF56801">
    <property type="entry name" value="Acetyl-CoA synthetase-like"/>
    <property type="match status" value="1"/>
</dbReference>
<dbReference type="PANTHER" id="PTHR43201">
    <property type="entry name" value="ACYL-COA SYNTHETASE"/>
    <property type="match status" value="1"/>
</dbReference>
<feature type="domain" description="AMP-binding enzyme C-terminal" evidence="4">
    <location>
        <begin position="418"/>
        <end position="493"/>
    </location>
</feature>
<feature type="domain" description="AMP-dependent synthetase/ligase" evidence="3">
    <location>
        <begin position="10"/>
        <end position="366"/>
    </location>
</feature>
<dbReference type="PROSITE" id="PS00455">
    <property type="entry name" value="AMP_BINDING"/>
    <property type="match status" value="1"/>
</dbReference>
<dbReference type="PANTHER" id="PTHR43201:SF5">
    <property type="entry name" value="MEDIUM-CHAIN ACYL-COA LIGASE ACSF2, MITOCHONDRIAL"/>
    <property type="match status" value="1"/>
</dbReference>
<evidence type="ECO:0000256" key="1">
    <source>
        <dbReference type="ARBA" id="ARBA00006432"/>
    </source>
</evidence>
<dbReference type="GO" id="GO:0031956">
    <property type="term" value="F:medium-chain fatty acid-CoA ligase activity"/>
    <property type="evidence" value="ECO:0007669"/>
    <property type="project" value="TreeGrafter"/>
</dbReference>
<dbReference type="InterPro" id="IPR025110">
    <property type="entry name" value="AMP-bd_C"/>
</dbReference>
<gene>
    <name evidence="5" type="ORF">E2553_44505</name>
</gene>
<dbReference type="Pfam" id="PF13193">
    <property type="entry name" value="AMP-binding_C"/>
    <property type="match status" value="1"/>
</dbReference>
<dbReference type="Gene3D" id="3.40.50.12780">
    <property type="entry name" value="N-terminal domain of ligase-like"/>
    <property type="match status" value="1"/>
</dbReference>
<dbReference type="EMBL" id="SNVI01000008">
    <property type="protein sequence ID" value="TFE36726.1"/>
    <property type="molecule type" value="Genomic_DNA"/>
</dbReference>
<dbReference type="Pfam" id="PF00501">
    <property type="entry name" value="AMP-binding"/>
    <property type="match status" value="1"/>
</dbReference>
<name>A0A4Y8MGW5_9BURK</name>
<comment type="caution">
    <text evidence="5">The sequence shown here is derived from an EMBL/GenBank/DDBJ whole genome shotgun (WGS) entry which is preliminary data.</text>
</comment>
<sequence>MNHANLAIDHAQVDPSRVAVQMGTRAVTYGQFVEASEMLALGLRRHGIGVGERVMLFADNTIESLIIYHAVARLGAVLAPVHVSFKIRELAYALSNAKPSLIITSSDLFETLKAGLNETSLTPAIVFLDNTPQVGYRHLSDLMAEPGSFPPIDLPPEQPLLISYTSGTTSLPKPVLRSHGAETWSAKAYRDAWTFERDDRLLVAMSLSWVFGLCSLSQSAFGAGATIVLETKFSPTRTLELIAAKEVTAFAGTMSMYAMMLQVLNQQAFDTSALRKTILGGEPRNEVVVAEMQTRLGLRLCEAWAMTESFPALAIHPVHDVDAPPTSLGRCVPGVEIKLVDADGWDVAVDEPGEAWIRGPGDFLAYADEPDLTASRRTADGWLRSGDILKRDALGYYTFVTRQSEIIIRGGVNISPAEVESAICAHPDVLDAVVIGLPDSVLGETVAALVIVRNDYSLDTEKVLEFLADRIARFKIPTNLFQVTAMPAGTTGKKNRVEARRIAIALHAQALQVQVELPRA</sequence>
<evidence type="ECO:0000256" key="2">
    <source>
        <dbReference type="ARBA" id="ARBA00022598"/>
    </source>
</evidence>
<organism evidence="5 6">
    <name type="scientific">Paraburkholderia dipogonis</name>
    <dbReference type="NCBI Taxonomy" id="1211383"/>
    <lineage>
        <taxon>Bacteria</taxon>
        <taxon>Pseudomonadati</taxon>
        <taxon>Pseudomonadota</taxon>
        <taxon>Betaproteobacteria</taxon>
        <taxon>Burkholderiales</taxon>
        <taxon>Burkholderiaceae</taxon>
        <taxon>Paraburkholderia</taxon>
    </lineage>
</organism>
<dbReference type="InterPro" id="IPR045851">
    <property type="entry name" value="AMP-bd_C_sf"/>
</dbReference>
<keyword evidence="2 5" id="KW-0436">Ligase</keyword>
<protein>
    <submittedName>
        <fullName evidence="5">Long-chain fatty acid--CoA ligase</fullName>
    </submittedName>
</protein>
<dbReference type="RefSeq" id="WP_134466684.1">
    <property type="nucleotide sequence ID" value="NZ_SNVI01000008.1"/>
</dbReference>
<evidence type="ECO:0000259" key="3">
    <source>
        <dbReference type="Pfam" id="PF00501"/>
    </source>
</evidence>
<evidence type="ECO:0000259" key="4">
    <source>
        <dbReference type="Pfam" id="PF13193"/>
    </source>
</evidence>
<dbReference type="InterPro" id="IPR000873">
    <property type="entry name" value="AMP-dep_synth/lig_dom"/>
</dbReference>
<comment type="similarity">
    <text evidence="1">Belongs to the ATP-dependent AMP-binding enzyme family.</text>
</comment>
<accession>A0A4Y8MGW5</accession>
<dbReference type="InterPro" id="IPR020845">
    <property type="entry name" value="AMP-binding_CS"/>
</dbReference>
<dbReference type="InterPro" id="IPR042099">
    <property type="entry name" value="ANL_N_sf"/>
</dbReference>
<evidence type="ECO:0000313" key="5">
    <source>
        <dbReference type="EMBL" id="TFE36726.1"/>
    </source>
</evidence>
<evidence type="ECO:0000313" key="6">
    <source>
        <dbReference type="Proteomes" id="UP000297385"/>
    </source>
</evidence>
<proteinExistence type="inferred from homology"/>
<dbReference type="AlphaFoldDB" id="A0A4Y8MGW5"/>
<dbReference type="GO" id="GO:0006631">
    <property type="term" value="P:fatty acid metabolic process"/>
    <property type="evidence" value="ECO:0007669"/>
    <property type="project" value="TreeGrafter"/>
</dbReference>
<reference evidence="5 6" key="1">
    <citation type="submission" date="2019-03" db="EMBL/GenBank/DDBJ databases">
        <title>Complete Genome Sequence of Paraburkholderia dipogonis ICMP 19430T, a Nitrogen-fixing Symbiont of the South African Invasive Legume Dipogon lignosus in New Zealand.</title>
        <authorList>
            <person name="De Meyer S.E."/>
        </authorList>
    </citation>
    <scope>NUCLEOTIDE SEQUENCE [LARGE SCALE GENOMIC DNA]</scope>
    <source>
        <strain evidence="5 6">ICMP 19430</strain>
    </source>
</reference>